<evidence type="ECO:0000256" key="2">
    <source>
        <dbReference type="ARBA" id="ARBA00022555"/>
    </source>
</evidence>
<feature type="binding site" evidence="9">
    <location>
        <begin position="89"/>
        <end position="90"/>
    </location>
    <ligand>
        <name>S-adenosyl-L-methionine</name>
        <dbReference type="ChEBI" id="CHEBI:59789"/>
    </ligand>
</feature>
<dbReference type="Proteomes" id="UP001470230">
    <property type="component" value="Unassembled WGS sequence"/>
</dbReference>
<evidence type="ECO:0000256" key="9">
    <source>
        <dbReference type="HAMAP-Rule" id="MF_03055"/>
    </source>
</evidence>
<evidence type="ECO:0000256" key="3">
    <source>
        <dbReference type="ARBA" id="ARBA00022603"/>
    </source>
</evidence>
<name>A0ABR2K972_9EUKA</name>
<evidence type="ECO:0000313" key="10">
    <source>
        <dbReference type="EMBL" id="KAK8887677.1"/>
    </source>
</evidence>
<sequence length="242" mass="28128">MTEEEKIKAPKKRDYRQRAHCNPLSDRLIPFPLNPSEIDWSDFYPILNTEEGQKIVDKTPSILDIGCGYGGMSFALGELFPEKLILGLEIRCVASSFVHDKVVAYRSTGKAKNVAVQWANTMRTLMRYIEPHSVDKIFVLFPDPHFKKRKMKWRIISPQLMDEYAYIMKENSRFYLVTDVKDYFDYAVPIIEHHPLFQKMETVESMKDKCLQAALTSTEESKKVDRNNGDKYSALFVRVSNK</sequence>
<comment type="function">
    <text evidence="9">Catalyzes the formation of N(7)-methylguanine at position 46 (m7G46) in tRNA.</text>
</comment>
<gene>
    <name evidence="10" type="ORF">M9Y10_038730</name>
</gene>
<evidence type="ECO:0000313" key="11">
    <source>
        <dbReference type="Proteomes" id="UP001470230"/>
    </source>
</evidence>
<evidence type="ECO:0000256" key="5">
    <source>
        <dbReference type="ARBA" id="ARBA00022691"/>
    </source>
</evidence>
<comment type="catalytic activity">
    <reaction evidence="1 9">
        <text>guanosine(46) in tRNA + S-adenosyl-L-methionine = N(7)-methylguanosine(46) in tRNA + S-adenosyl-L-homocysteine</text>
        <dbReference type="Rhea" id="RHEA:42708"/>
        <dbReference type="Rhea" id="RHEA-COMP:10188"/>
        <dbReference type="Rhea" id="RHEA-COMP:10189"/>
        <dbReference type="ChEBI" id="CHEBI:57856"/>
        <dbReference type="ChEBI" id="CHEBI:59789"/>
        <dbReference type="ChEBI" id="CHEBI:74269"/>
        <dbReference type="ChEBI" id="CHEBI:74480"/>
        <dbReference type="EC" id="2.1.1.33"/>
    </reaction>
</comment>
<dbReference type="HAMAP" id="MF_03055">
    <property type="entry name" value="tRNA_methyltr_TrmB_euk"/>
    <property type="match status" value="1"/>
</dbReference>
<dbReference type="InterPro" id="IPR029063">
    <property type="entry name" value="SAM-dependent_MTases_sf"/>
</dbReference>
<dbReference type="InterPro" id="IPR025763">
    <property type="entry name" value="Trm8_euk"/>
</dbReference>
<comment type="pathway">
    <text evidence="9">tRNA modification; N(7)-methylguanine-tRNA biosynthesis.</text>
</comment>
<dbReference type="PANTHER" id="PTHR23417">
    <property type="entry name" value="3-DEOXY-D-MANNO-OCTULOSONIC-ACID TRANSFERASE/TRNA GUANINE-N 7 - -METHYLTRANSFERASE"/>
    <property type="match status" value="1"/>
</dbReference>
<dbReference type="InterPro" id="IPR003358">
    <property type="entry name" value="tRNA_(Gua-N-7)_MeTrfase_Trmb"/>
</dbReference>
<dbReference type="Gene3D" id="3.40.50.150">
    <property type="entry name" value="Vaccinia Virus protein VP39"/>
    <property type="match status" value="1"/>
</dbReference>
<feature type="binding site" evidence="9">
    <location>
        <position position="66"/>
    </location>
    <ligand>
        <name>S-adenosyl-L-methionine</name>
        <dbReference type="ChEBI" id="CHEBI:59789"/>
    </ligand>
</feature>
<comment type="subcellular location">
    <subcellularLocation>
        <location evidence="9">Nucleus</location>
    </subcellularLocation>
</comment>
<dbReference type="PROSITE" id="PS51625">
    <property type="entry name" value="SAM_MT_TRMB"/>
    <property type="match status" value="1"/>
</dbReference>
<proteinExistence type="inferred from homology"/>
<dbReference type="EMBL" id="JAPFFF010000006">
    <property type="protein sequence ID" value="KAK8887677.1"/>
    <property type="molecule type" value="Genomic_DNA"/>
</dbReference>
<feature type="binding site" evidence="9">
    <location>
        <position position="140"/>
    </location>
    <ligand>
        <name>S-adenosyl-L-methionine</name>
        <dbReference type="ChEBI" id="CHEBI:59789"/>
    </ligand>
</feature>
<evidence type="ECO:0000256" key="6">
    <source>
        <dbReference type="ARBA" id="ARBA00022694"/>
    </source>
</evidence>
<keyword evidence="11" id="KW-1185">Reference proteome</keyword>
<keyword evidence="6 9" id="KW-0819">tRNA processing</keyword>
<evidence type="ECO:0000256" key="7">
    <source>
        <dbReference type="ARBA" id="ARBA00022884"/>
    </source>
</evidence>
<protein>
    <recommendedName>
        <fullName evidence="9">tRNA (guanine-N(7)-)-methyltransferase</fullName>
        <ecNumber evidence="9">2.1.1.33</ecNumber>
    </recommendedName>
    <alternativeName>
        <fullName evidence="9">tRNA (guanine(46)-N(7))-methyltransferase</fullName>
    </alternativeName>
    <alternativeName>
        <fullName evidence="9">tRNA(m7G46)-methyltransferase</fullName>
    </alternativeName>
</protein>
<keyword evidence="3 9" id="KW-0489">Methyltransferase</keyword>
<feature type="active site" evidence="9">
    <location>
        <position position="143"/>
    </location>
</feature>
<evidence type="ECO:0000256" key="1">
    <source>
        <dbReference type="ARBA" id="ARBA00000142"/>
    </source>
</evidence>
<feature type="binding site" evidence="9">
    <location>
        <begin position="218"/>
        <end position="220"/>
    </location>
    <ligand>
        <name>S-adenosyl-L-methionine</name>
        <dbReference type="ChEBI" id="CHEBI:59789"/>
    </ligand>
</feature>
<dbReference type="EC" id="2.1.1.33" evidence="9"/>
<keyword evidence="7 9" id="KW-0694">RNA-binding</keyword>
<organism evidence="10 11">
    <name type="scientific">Tritrichomonas musculus</name>
    <dbReference type="NCBI Taxonomy" id="1915356"/>
    <lineage>
        <taxon>Eukaryota</taxon>
        <taxon>Metamonada</taxon>
        <taxon>Parabasalia</taxon>
        <taxon>Tritrichomonadida</taxon>
        <taxon>Tritrichomonadidae</taxon>
        <taxon>Tritrichomonas</taxon>
    </lineage>
</organism>
<keyword evidence="2 9" id="KW-0820">tRNA-binding</keyword>
<dbReference type="NCBIfam" id="TIGR00091">
    <property type="entry name" value="tRNA (guanosine(46)-N7)-methyltransferase TrmB"/>
    <property type="match status" value="1"/>
</dbReference>
<keyword evidence="8 9" id="KW-0539">Nucleus</keyword>
<feature type="binding site" evidence="9">
    <location>
        <begin position="120"/>
        <end position="121"/>
    </location>
    <ligand>
        <name>S-adenosyl-L-methionine</name>
        <dbReference type="ChEBI" id="CHEBI:59789"/>
    </ligand>
</feature>
<reference evidence="10 11" key="1">
    <citation type="submission" date="2024-04" db="EMBL/GenBank/DDBJ databases">
        <title>Tritrichomonas musculus Genome.</title>
        <authorList>
            <person name="Alves-Ferreira E."/>
            <person name="Grigg M."/>
            <person name="Lorenzi H."/>
            <person name="Galac M."/>
        </authorList>
    </citation>
    <scope>NUCLEOTIDE SEQUENCE [LARGE SCALE GENOMIC DNA]</scope>
    <source>
        <strain evidence="10 11">EAF2021</strain>
    </source>
</reference>
<evidence type="ECO:0000256" key="4">
    <source>
        <dbReference type="ARBA" id="ARBA00022679"/>
    </source>
</evidence>
<keyword evidence="5 9" id="KW-0949">S-adenosyl-L-methionine</keyword>
<dbReference type="PANTHER" id="PTHR23417:SF16">
    <property type="entry name" value="TRNA (GUANINE-N(7)-)-METHYLTRANSFERASE"/>
    <property type="match status" value="1"/>
</dbReference>
<accession>A0ABR2K972</accession>
<comment type="similarity">
    <text evidence="9">Belongs to the class I-like SAM-binding methyltransferase superfamily. TrmB family.</text>
</comment>
<comment type="caution">
    <text evidence="10">The sequence shown here is derived from an EMBL/GenBank/DDBJ whole genome shotgun (WGS) entry which is preliminary data.</text>
</comment>
<keyword evidence="4 9" id="KW-0808">Transferase</keyword>
<dbReference type="Pfam" id="PF02390">
    <property type="entry name" value="Methyltransf_4"/>
    <property type="match status" value="1"/>
</dbReference>
<evidence type="ECO:0000256" key="8">
    <source>
        <dbReference type="ARBA" id="ARBA00023242"/>
    </source>
</evidence>
<dbReference type="SUPFAM" id="SSF53335">
    <property type="entry name" value="S-adenosyl-L-methionine-dependent methyltransferases"/>
    <property type="match status" value="1"/>
</dbReference>